<evidence type="ECO:0000259" key="2">
    <source>
        <dbReference type="Pfam" id="PF18932"/>
    </source>
</evidence>
<sequence length="140" mass="15781">MTKPKHSANSRTKNAGDGYEIGYGKPPKKHQFKPGHSGNPKGRPKGAKNEATILREIMHQPMEVREGGRARKISRLEGLLLRCLEAALKGDLKATSFLLNRYRLIESDETGYDEPLTHDEQTILEEFAKRFPPSAKLEKE</sequence>
<gene>
    <name evidence="3" type="ORF">AUC68_13855</name>
</gene>
<proteinExistence type="predicted"/>
<dbReference type="Pfam" id="PF18932">
    <property type="entry name" value="DUF5681"/>
    <property type="match status" value="1"/>
</dbReference>
<dbReference type="OrthoDB" id="2086138at2"/>
<feature type="domain" description="DUF5681" evidence="2">
    <location>
        <begin position="28"/>
        <end position="103"/>
    </location>
</feature>
<dbReference type="EMBL" id="LPWG01000004">
    <property type="protein sequence ID" value="ODS00678.1"/>
    <property type="molecule type" value="Genomic_DNA"/>
</dbReference>
<dbReference type="AlphaFoldDB" id="A0A1E3W4E1"/>
<dbReference type="InterPro" id="IPR043736">
    <property type="entry name" value="DUF5681"/>
</dbReference>
<accession>A0A1E3W4E1</accession>
<name>A0A1E3W4E1_9HYPH</name>
<keyword evidence="4" id="KW-1185">Reference proteome</keyword>
<reference evidence="3 4" key="1">
    <citation type="journal article" date="2016" name="Environ. Microbiol.">
        <title>New Methyloceanibacter diversity from North Sea sediments includes methanotroph containing solely the soluble methane monooxygenase.</title>
        <authorList>
            <person name="Vekeman B."/>
            <person name="Kerckhof F.M."/>
            <person name="Cremers G."/>
            <person name="de Vos P."/>
            <person name="Vandamme P."/>
            <person name="Boon N."/>
            <person name="Op den Camp H.J."/>
            <person name="Heylen K."/>
        </authorList>
    </citation>
    <scope>NUCLEOTIDE SEQUENCE [LARGE SCALE GENOMIC DNA]</scope>
    <source>
        <strain evidence="3 4">R-67174</strain>
    </source>
</reference>
<dbReference type="RefSeq" id="WP_069436268.1">
    <property type="nucleotide sequence ID" value="NZ_LPWG01000004.1"/>
</dbReference>
<organism evidence="3 4">
    <name type="scientific">Methyloceanibacter methanicus</name>
    <dbReference type="NCBI Taxonomy" id="1774968"/>
    <lineage>
        <taxon>Bacteria</taxon>
        <taxon>Pseudomonadati</taxon>
        <taxon>Pseudomonadota</taxon>
        <taxon>Alphaproteobacteria</taxon>
        <taxon>Hyphomicrobiales</taxon>
        <taxon>Hyphomicrobiaceae</taxon>
        <taxon>Methyloceanibacter</taxon>
    </lineage>
</organism>
<dbReference type="STRING" id="1774968.AUC68_13855"/>
<protein>
    <recommendedName>
        <fullName evidence="2">DUF5681 domain-containing protein</fullName>
    </recommendedName>
</protein>
<feature type="region of interest" description="Disordered" evidence="1">
    <location>
        <begin position="1"/>
        <end position="49"/>
    </location>
</feature>
<comment type="caution">
    <text evidence="3">The sequence shown here is derived from an EMBL/GenBank/DDBJ whole genome shotgun (WGS) entry which is preliminary data.</text>
</comment>
<evidence type="ECO:0000313" key="3">
    <source>
        <dbReference type="EMBL" id="ODS00678.1"/>
    </source>
</evidence>
<evidence type="ECO:0000256" key="1">
    <source>
        <dbReference type="SAM" id="MobiDB-lite"/>
    </source>
</evidence>
<evidence type="ECO:0000313" key="4">
    <source>
        <dbReference type="Proteomes" id="UP000094501"/>
    </source>
</evidence>
<dbReference type="Proteomes" id="UP000094501">
    <property type="component" value="Unassembled WGS sequence"/>
</dbReference>